<keyword evidence="3" id="KW-1185">Reference proteome</keyword>
<name>A0ABU0TMP9_9FLAO</name>
<feature type="transmembrane region" description="Helical" evidence="1">
    <location>
        <begin position="189"/>
        <end position="210"/>
    </location>
</feature>
<organism evidence="2 3">
    <name type="scientific">Chryseobacterium camelliae</name>
    <dbReference type="NCBI Taxonomy" id="1265445"/>
    <lineage>
        <taxon>Bacteria</taxon>
        <taxon>Pseudomonadati</taxon>
        <taxon>Bacteroidota</taxon>
        <taxon>Flavobacteriia</taxon>
        <taxon>Flavobacteriales</taxon>
        <taxon>Weeksellaceae</taxon>
        <taxon>Chryseobacterium group</taxon>
        <taxon>Chryseobacterium</taxon>
    </lineage>
</organism>
<feature type="transmembrane region" description="Helical" evidence="1">
    <location>
        <begin position="12"/>
        <end position="36"/>
    </location>
</feature>
<protein>
    <submittedName>
        <fullName evidence="2">Iron-regulated membrane protein</fullName>
    </submittedName>
</protein>
<dbReference type="InterPro" id="IPR005625">
    <property type="entry name" value="PepSY-ass_TM"/>
</dbReference>
<evidence type="ECO:0000256" key="1">
    <source>
        <dbReference type="SAM" id="Phobius"/>
    </source>
</evidence>
<reference evidence="2 3" key="1">
    <citation type="submission" date="2023-07" db="EMBL/GenBank/DDBJ databases">
        <title>Functional and genomic diversity of the sorghum phyllosphere microbiome.</title>
        <authorList>
            <person name="Shade A."/>
        </authorList>
    </citation>
    <scope>NUCLEOTIDE SEQUENCE [LARGE SCALE GENOMIC DNA]</scope>
    <source>
        <strain evidence="2 3">SORGH_AS_1064</strain>
    </source>
</reference>
<comment type="caution">
    <text evidence="2">The sequence shown here is derived from an EMBL/GenBank/DDBJ whole genome shotgun (WGS) entry which is preliminary data.</text>
</comment>
<dbReference type="PANTHER" id="PTHR34219">
    <property type="entry name" value="IRON-REGULATED INNER MEMBRANE PROTEIN-RELATED"/>
    <property type="match status" value="1"/>
</dbReference>
<sequence>MKLKTAKRWFNWHKWTSLICTVFLLYLCITGLPLIFHEEIEHLLQGNKEAVVQNHAKMSLDKLAQIAESKYPGEKARYVFWDENEKNKVLFDIVDRPDAPYEKSKYLVLNEYTGEILGAPRTDGIMNVILKLHTDMFLGIPGKLFLGIMGILFMISIISGIVLYGPIMKKYDFGMVRKNRSSRLRWLDTHNLLGIAITAWMLVVGFTGVINTLSDVIVGLWQQGQLAEMTAPYKNQKPISGKLSSLDDAKKSAENAIKDMKVAVIAFPGTDFTSKHHYAVFMRGNTELTSKLLKPVLIDAATGTVTDSRDMPWYVNALFISEPLHFGNYGGMVLKIIWVIFDVFTILVLITGLYLWIARRKAEKQQLQLLIPKNSKA</sequence>
<keyword evidence="1" id="KW-0812">Transmembrane</keyword>
<dbReference type="Pfam" id="PF03929">
    <property type="entry name" value="PepSY_TM"/>
    <property type="match status" value="1"/>
</dbReference>
<evidence type="ECO:0000313" key="2">
    <source>
        <dbReference type="EMBL" id="MDQ1098322.1"/>
    </source>
</evidence>
<dbReference type="PANTHER" id="PTHR34219:SF3">
    <property type="entry name" value="BLL7967 PROTEIN"/>
    <property type="match status" value="1"/>
</dbReference>
<accession>A0ABU0TMP9</accession>
<keyword evidence="1" id="KW-1133">Transmembrane helix</keyword>
<dbReference type="Proteomes" id="UP001225072">
    <property type="component" value="Unassembled WGS sequence"/>
</dbReference>
<evidence type="ECO:0000313" key="3">
    <source>
        <dbReference type="Proteomes" id="UP001225072"/>
    </source>
</evidence>
<feature type="transmembrane region" description="Helical" evidence="1">
    <location>
        <begin position="144"/>
        <end position="168"/>
    </location>
</feature>
<gene>
    <name evidence="2" type="ORF">QE404_003469</name>
</gene>
<keyword evidence="1" id="KW-0472">Membrane</keyword>
<dbReference type="RefSeq" id="WP_307452495.1">
    <property type="nucleotide sequence ID" value="NZ_JAUTAL010000001.1"/>
</dbReference>
<dbReference type="EMBL" id="JAUTAL010000001">
    <property type="protein sequence ID" value="MDQ1098322.1"/>
    <property type="molecule type" value="Genomic_DNA"/>
</dbReference>
<proteinExistence type="predicted"/>
<feature type="transmembrane region" description="Helical" evidence="1">
    <location>
        <begin position="336"/>
        <end position="357"/>
    </location>
</feature>